<evidence type="ECO:0000256" key="2">
    <source>
        <dbReference type="ARBA" id="ARBA00004389"/>
    </source>
</evidence>
<dbReference type="Pfam" id="PF00665">
    <property type="entry name" value="rve"/>
    <property type="match status" value="1"/>
</dbReference>
<gene>
    <name evidence="20" type="ORF">JTE90_006547</name>
</gene>
<keyword evidence="7 18" id="KW-0274">FAD</keyword>
<keyword evidence="21" id="KW-1185">Reference proteome</keyword>
<evidence type="ECO:0000256" key="7">
    <source>
        <dbReference type="ARBA" id="ARBA00022827"/>
    </source>
</evidence>
<evidence type="ECO:0000259" key="19">
    <source>
        <dbReference type="PROSITE" id="PS50994"/>
    </source>
</evidence>
<evidence type="ECO:0000256" key="4">
    <source>
        <dbReference type="ARBA" id="ARBA00022630"/>
    </source>
</evidence>
<dbReference type="GO" id="GO:0003676">
    <property type="term" value="F:nucleic acid binding"/>
    <property type="evidence" value="ECO:0007669"/>
    <property type="project" value="InterPro"/>
</dbReference>
<evidence type="ECO:0000256" key="8">
    <source>
        <dbReference type="ARBA" id="ARBA00022857"/>
    </source>
</evidence>
<keyword evidence="10 18" id="KW-0560">Oxidoreductase</keyword>
<dbReference type="InterPro" id="IPR020946">
    <property type="entry name" value="Flavin_mOase-like"/>
</dbReference>
<dbReference type="SUPFAM" id="SSF53098">
    <property type="entry name" value="Ribonuclease H-like"/>
    <property type="match status" value="1"/>
</dbReference>
<keyword evidence="5" id="KW-0812">Transmembrane</keyword>
<keyword evidence="6" id="KW-0256">Endoplasmic reticulum</keyword>
<evidence type="ECO:0000256" key="13">
    <source>
        <dbReference type="ARBA" id="ARBA00045957"/>
    </source>
</evidence>
<dbReference type="SUPFAM" id="SSF51905">
    <property type="entry name" value="FAD/NAD(P)-binding domain"/>
    <property type="match status" value="2"/>
</dbReference>
<feature type="domain" description="Integrase catalytic" evidence="19">
    <location>
        <begin position="28"/>
        <end position="150"/>
    </location>
</feature>
<sequence length="759" mass="87038">MGRDIAEWCKACLECQKNKIHRHTKSAIGDYPLPSCRFSHINVDVVGPLPTSCGFSYVLTCVDRFSRWPEAFPMVDQTAATIAETFFAGWISRFGVPECISTDQGRSFESDLCHALMKFLGTEKLRTTAYNPASNGLVERFHRQLKQAIRCQATDKWVQNLKEDGDIDMRSKWYGVYCVNRDFNTSQDKKESSIRQITFRQKESEENDLNKARKESSKNIPISKKRIAVIGAGCVGLTTVIQLKDEGFEPVCYEKTDRPGGTWCYREESYAGLGSIMPTTIINHSKELGAYSNFPPAKKFNNYMRHSEMYQYFMEYWTTHDCLKHVRFNMETTSIRRSEDYDQTGRWVVTVRDTVSGQTFSEVYDAVAVCVGHINRPKIPNFPGLDSFEGRILHTHTLKGVEKFRGERVAVVGIGCSALDAAVETSNVAKQVYLSTKTGALVMTRVGPGGYPMDYKCMRRYLTGFLNVLPRSWCSWFIEKVFVEPKFKRKMYTINPKYPLLCKDPVINDHIGSKLLSGSIVQKGNISHFTENGVVFVGDEHITEVDTVIMATGYTWKFPFLEEDIVLHEDGVFQLYKCTFPMHLKHPTLALVGFILVWGPGFPLGEMQARWVASVFAGKFHLPNLNKMEKDTKKRYKKNVKEYAPSDKSSIRVDYVQFLDEIASLIGAKPNFSKLFFTDIKLFNKLIFGPSLSYQYRLQGPHKWKGAREAIFKCKERVLYPLRKERGRSPQDLSINNGFAIFKENSCNWRWIVRNRFHH</sequence>
<evidence type="ECO:0000256" key="12">
    <source>
        <dbReference type="ARBA" id="ARBA00023136"/>
    </source>
</evidence>
<dbReference type="GO" id="GO:0034899">
    <property type="term" value="F:trimethylamine monooxygenase activity"/>
    <property type="evidence" value="ECO:0007669"/>
    <property type="project" value="UniProtKB-EC"/>
</dbReference>
<comment type="function">
    <text evidence="13">Broad spectrum monooxygenase that catalyzes the oxygenation of a wide variety of nitrogen- and sulfur-containing compounds including xenobiotics. Catalyzes the S-oxygenation of hypotaurine to produce taurine, an organic osmolyte involved in cell volume regulation as well as a variety of cytoprotective and developmental processes. In vitro, catalyzes the N-oxygenation of trimethylamine (TMA) to produce trimethylamine N-oxide (TMAO) and could therefore participate to the detoxification of this compound that is generated by the action of gut microbiota from dietary precursors such as choline, choline containing compounds, betaine or L-carnitine.</text>
</comment>
<reference evidence="20 21" key="1">
    <citation type="journal article" date="2022" name="Nat. Ecol. Evol.">
        <title>A masculinizing supergene underlies an exaggerated male reproductive morph in a spider.</title>
        <authorList>
            <person name="Hendrickx F."/>
            <person name="De Corte Z."/>
            <person name="Sonet G."/>
            <person name="Van Belleghem S.M."/>
            <person name="Kostlbacher S."/>
            <person name="Vangestel C."/>
        </authorList>
    </citation>
    <scope>NUCLEOTIDE SEQUENCE [LARGE SCALE GENOMIC DNA]</scope>
    <source>
        <strain evidence="20">W744_W776</strain>
    </source>
</reference>
<dbReference type="InterPro" id="IPR001584">
    <property type="entry name" value="Integrase_cat-core"/>
</dbReference>
<dbReference type="Proteomes" id="UP000827092">
    <property type="component" value="Unassembled WGS sequence"/>
</dbReference>
<evidence type="ECO:0000256" key="15">
    <source>
        <dbReference type="ARBA" id="ARBA00048041"/>
    </source>
</evidence>
<evidence type="ECO:0000256" key="6">
    <source>
        <dbReference type="ARBA" id="ARBA00022824"/>
    </source>
</evidence>
<evidence type="ECO:0000256" key="10">
    <source>
        <dbReference type="ARBA" id="ARBA00023002"/>
    </source>
</evidence>
<comment type="similarity">
    <text evidence="3 18">Belongs to the FMO family.</text>
</comment>
<name>A0AAV6VL78_9ARAC</name>
<evidence type="ECO:0000256" key="9">
    <source>
        <dbReference type="ARBA" id="ARBA00022989"/>
    </source>
</evidence>
<keyword evidence="12" id="KW-0472">Membrane</keyword>
<dbReference type="InterPro" id="IPR036397">
    <property type="entry name" value="RNaseH_sf"/>
</dbReference>
<comment type="catalytic activity">
    <reaction evidence="17">
        <text>N,N-dimethylaniline + NADPH + O2 + H(+) = N,N-dimethylaniline N-oxide + NADP(+) + H2O</text>
        <dbReference type="Rhea" id="RHEA:24468"/>
        <dbReference type="ChEBI" id="CHEBI:15377"/>
        <dbReference type="ChEBI" id="CHEBI:15378"/>
        <dbReference type="ChEBI" id="CHEBI:15379"/>
        <dbReference type="ChEBI" id="CHEBI:16269"/>
        <dbReference type="ChEBI" id="CHEBI:17735"/>
        <dbReference type="ChEBI" id="CHEBI:57783"/>
        <dbReference type="ChEBI" id="CHEBI:58349"/>
        <dbReference type="EC" id="1.14.13.8"/>
    </reaction>
    <physiologicalReaction direction="left-to-right" evidence="17">
        <dbReference type="Rhea" id="RHEA:24469"/>
    </physiologicalReaction>
</comment>
<evidence type="ECO:0000256" key="14">
    <source>
        <dbReference type="ARBA" id="ARBA00047338"/>
    </source>
</evidence>
<proteinExistence type="inferred from homology"/>
<dbReference type="GO" id="GO:0004499">
    <property type="term" value="F:N,N-dimethylaniline monooxygenase activity"/>
    <property type="evidence" value="ECO:0007669"/>
    <property type="project" value="InterPro"/>
</dbReference>
<organism evidence="20 21">
    <name type="scientific">Oedothorax gibbosus</name>
    <dbReference type="NCBI Taxonomy" id="931172"/>
    <lineage>
        <taxon>Eukaryota</taxon>
        <taxon>Metazoa</taxon>
        <taxon>Ecdysozoa</taxon>
        <taxon>Arthropoda</taxon>
        <taxon>Chelicerata</taxon>
        <taxon>Arachnida</taxon>
        <taxon>Araneae</taxon>
        <taxon>Araneomorphae</taxon>
        <taxon>Entelegynae</taxon>
        <taxon>Araneoidea</taxon>
        <taxon>Linyphiidae</taxon>
        <taxon>Erigoninae</taxon>
        <taxon>Oedothorax</taxon>
    </lineage>
</organism>
<evidence type="ECO:0000256" key="1">
    <source>
        <dbReference type="ARBA" id="ARBA00001974"/>
    </source>
</evidence>
<dbReference type="InterPro" id="IPR050346">
    <property type="entry name" value="FMO-like"/>
</dbReference>
<dbReference type="FunFam" id="3.50.50.60:FF:000159">
    <property type="entry name" value="Dimethylaniline monooxygenase [N-oxide-forming]"/>
    <property type="match status" value="1"/>
</dbReference>
<dbReference type="AlphaFoldDB" id="A0AAV6VL78"/>
<evidence type="ECO:0000256" key="18">
    <source>
        <dbReference type="RuleBase" id="RU361177"/>
    </source>
</evidence>
<keyword evidence="9" id="KW-1133">Transmembrane helix</keyword>
<evidence type="ECO:0000256" key="3">
    <source>
        <dbReference type="ARBA" id="ARBA00009183"/>
    </source>
</evidence>
<dbReference type="EC" id="1.-.-.-" evidence="18"/>
<accession>A0AAV6VL78</accession>
<dbReference type="GO" id="GO:0050661">
    <property type="term" value="F:NADP binding"/>
    <property type="evidence" value="ECO:0007669"/>
    <property type="project" value="InterPro"/>
</dbReference>
<comment type="subcellular location">
    <subcellularLocation>
        <location evidence="2">Endoplasmic reticulum membrane</location>
        <topology evidence="2">Single-pass membrane protein</topology>
    </subcellularLocation>
</comment>
<keyword evidence="8" id="KW-0521">NADP</keyword>
<dbReference type="GO" id="GO:0050660">
    <property type="term" value="F:flavin adenine dinucleotide binding"/>
    <property type="evidence" value="ECO:0007669"/>
    <property type="project" value="InterPro"/>
</dbReference>
<evidence type="ECO:0000256" key="16">
    <source>
        <dbReference type="ARBA" id="ARBA00048088"/>
    </source>
</evidence>
<dbReference type="InterPro" id="IPR012337">
    <property type="entry name" value="RNaseH-like_sf"/>
</dbReference>
<dbReference type="Gene3D" id="3.50.50.60">
    <property type="entry name" value="FAD/NAD(P)-binding domain"/>
    <property type="match status" value="4"/>
</dbReference>
<dbReference type="Pfam" id="PF00743">
    <property type="entry name" value="FMO-like"/>
    <property type="match status" value="1"/>
</dbReference>
<evidence type="ECO:0000313" key="20">
    <source>
        <dbReference type="EMBL" id="KAG8196637.1"/>
    </source>
</evidence>
<dbReference type="PANTHER" id="PTHR23023">
    <property type="entry name" value="DIMETHYLANILINE MONOOXYGENASE"/>
    <property type="match status" value="1"/>
</dbReference>
<evidence type="ECO:0000256" key="5">
    <source>
        <dbReference type="ARBA" id="ARBA00022692"/>
    </source>
</evidence>
<evidence type="ECO:0000256" key="17">
    <source>
        <dbReference type="ARBA" id="ARBA00049443"/>
    </source>
</evidence>
<comment type="catalytic activity">
    <reaction evidence="15">
        <text>hypotaurine + NADPH + O2 + H(+) = taurine + NADP(+) + H2O</text>
        <dbReference type="Rhea" id="RHEA:69819"/>
        <dbReference type="ChEBI" id="CHEBI:15377"/>
        <dbReference type="ChEBI" id="CHEBI:15378"/>
        <dbReference type="ChEBI" id="CHEBI:15379"/>
        <dbReference type="ChEBI" id="CHEBI:57783"/>
        <dbReference type="ChEBI" id="CHEBI:57853"/>
        <dbReference type="ChEBI" id="CHEBI:58349"/>
        <dbReference type="ChEBI" id="CHEBI:507393"/>
        <dbReference type="EC" id="1.14.13.8"/>
    </reaction>
    <physiologicalReaction direction="left-to-right" evidence="15">
        <dbReference type="Rhea" id="RHEA:69820"/>
    </physiologicalReaction>
</comment>
<keyword evidence="4 18" id="KW-0285">Flavoprotein</keyword>
<comment type="catalytic activity">
    <reaction evidence="16">
        <text>trimethylamine + NADPH + O2 = trimethylamine N-oxide + NADP(+) + H2O</text>
        <dbReference type="Rhea" id="RHEA:31979"/>
        <dbReference type="ChEBI" id="CHEBI:15377"/>
        <dbReference type="ChEBI" id="CHEBI:15379"/>
        <dbReference type="ChEBI" id="CHEBI:15724"/>
        <dbReference type="ChEBI" id="CHEBI:57783"/>
        <dbReference type="ChEBI" id="CHEBI:58349"/>
        <dbReference type="ChEBI" id="CHEBI:58389"/>
        <dbReference type="EC" id="1.14.13.148"/>
    </reaction>
    <physiologicalReaction direction="left-to-right" evidence="16">
        <dbReference type="Rhea" id="RHEA:31980"/>
    </physiologicalReaction>
</comment>
<protein>
    <recommendedName>
        <fullName evidence="18">Flavin-containing monooxygenase</fullName>
        <ecNumber evidence="18">1.-.-.-</ecNumber>
    </recommendedName>
</protein>
<dbReference type="InterPro" id="IPR036188">
    <property type="entry name" value="FAD/NAD-bd_sf"/>
</dbReference>
<dbReference type="EMBL" id="JAFNEN010000066">
    <property type="protein sequence ID" value="KAG8196637.1"/>
    <property type="molecule type" value="Genomic_DNA"/>
</dbReference>
<dbReference type="Gene3D" id="3.30.420.10">
    <property type="entry name" value="Ribonuclease H-like superfamily/Ribonuclease H"/>
    <property type="match status" value="1"/>
</dbReference>
<evidence type="ECO:0000313" key="21">
    <source>
        <dbReference type="Proteomes" id="UP000827092"/>
    </source>
</evidence>
<dbReference type="GO" id="GO:0005789">
    <property type="term" value="C:endoplasmic reticulum membrane"/>
    <property type="evidence" value="ECO:0007669"/>
    <property type="project" value="UniProtKB-SubCell"/>
</dbReference>
<evidence type="ECO:0000256" key="11">
    <source>
        <dbReference type="ARBA" id="ARBA00023033"/>
    </source>
</evidence>
<dbReference type="GO" id="GO:0015074">
    <property type="term" value="P:DNA integration"/>
    <property type="evidence" value="ECO:0007669"/>
    <property type="project" value="InterPro"/>
</dbReference>
<comment type="caution">
    <text evidence="20">The sequence shown here is derived from an EMBL/GenBank/DDBJ whole genome shotgun (WGS) entry which is preliminary data.</text>
</comment>
<dbReference type="InterPro" id="IPR000960">
    <property type="entry name" value="Flavin_mOase"/>
</dbReference>
<dbReference type="PROSITE" id="PS50994">
    <property type="entry name" value="INTEGRASE"/>
    <property type="match status" value="1"/>
</dbReference>
<dbReference type="PRINTS" id="PR00370">
    <property type="entry name" value="FMOXYGENASE"/>
</dbReference>
<keyword evidence="11 18" id="KW-0503">Monooxygenase</keyword>
<comment type="cofactor">
    <cofactor evidence="1 18">
        <name>FAD</name>
        <dbReference type="ChEBI" id="CHEBI:57692"/>
    </cofactor>
</comment>
<comment type="catalytic activity">
    <reaction evidence="14">
        <text>hypotaurine + NADH + O2 + H(+) = taurine + NAD(+) + H2O</text>
        <dbReference type="Rhea" id="RHEA:74111"/>
        <dbReference type="ChEBI" id="CHEBI:15377"/>
        <dbReference type="ChEBI" id="CHEBI:15378"/>
        <dbReference type="ChEBI" id="CHEBI:15379"/>
        <dbReference type="ChEBI" id="CHEBI:57540"/>
        <dbReference type="ChEBI" id="CHEBI:57853"/>
        <dbReference type="ChEBI" id="CHEBI:57945"/>
        <dbReference type="ChEBI" id="CHEBI:507393"/>
        <dbReference type="EC" id="1.14.13.8"/>
    </reaction>
    <physiologicalReaction direction="left-to-right" evidence="14">
        <dbReference type="Rhea" id="RHEA:74112"/>
    </physiologicalReaction>
</comment>